<feature type="compositionally biased region" description="Basic and acidic residues" evidence="1">
    <location>
        <begin position="127"/>
        <end position="142"/>
    </location>
</feature>
<dbReference type="OrthoDB" id="3913483at2759"/>
<dbReference type="AlphaFoldDB" id="A0A8J8W5T1"/>
<dbReference type="EMBL" id="WIWV01000026">
    <property type="protein sequence ID" value="KAF7717468.1"/>
    <property type="molecule type" value="Genomic_DNA"/>
</dbReference>
<gene>
    <name evidence="2" type="ORF">PECM_004125</name>
</gene>
<evidence type="ECO:0000313" key="2">
    <source>
        <dbReference type="EMBL" id="KAF7717468.1"/>
    </source>
</evidence>
<name>A0A8J8W5T1_9EURO</name>
<organism evidence="2 3">
    <name type="scientific">Penicillium ucsense</name>
    <dbReference type="NCBI Taxonomy" id="2839758"/>
    <lineage>
        <taxon>Eukaryota</taxon>
        <taxon>Fungi</taxon>
        <taxon>Dikarya</taxon>
        <taxon>Ascomycota</taxon>
        <taxon>Pezizomycotina</taxon>
        <taxon>Eurotiomycetes</taxon>
        <taxon>Eurotiomycetidae</taxon>
        <taxon>Eurotiales</taxon>
        <taxon>Aspergillaceae</taxon>
        <taxon>Penicillium</taxon>
    </lineage>
</organism>
<feature type="compositionally biased region" description="Basic and acidic residues" evidence="1">
    <location>
        <begin position="8"/>
        <end position="20"/>
    </location>
</feature>
<comment type="caution">
    <text evidence="2">The sequence shown here is derived from an EMBL/GenBank/DDBJ whole genome shotgun (WGS) entry which is preliminary data.</text>
</comment>
<dbReference type="Proteomes" id="UP000631181">
    <property type="component" value="Unassembled WGS sequence"/>
</dbReference>
<accession>A0A8J8W5T1</accession>
<feature type="compositionally biased region" description="Polar residues" evidence="1">
    <location>
        <begin position="69"/>
        <end position="80"/>
    </location>
</feature>
<evidence type="ECO:0000256" key="1">
    <source>
        <dbReference type="SAM" id="MobiDB-lite"/>
    </source>
</evidence>
<proteinExistence type="predicted"/>
<evidence type="ECO:0000313" key="3">
    <source>
        <dbReference type="Proteomes" id="UP000631181"/>
    </source>
</evidence>
<sequence length="142" mass="15015">MSAQTFHTTREDIRKDEARVSHQHGGNVPADSDVSQMKSIIDENTNKAEQIEKTKANLPLPDQPPVASDWNSSDQRTVNVGSGGIEGPISGDNDSALRGPSTAGSSVRMDGSELHKNTAPGGNVGRQRVEGKEGLPSDATAR</sequence>
<feature type="compositionally biased region" description="Basic and acidic residues" evidence="1">
    <location>
        <begin position="40"/>
        <end position="55"/>
    </location>
</feature>
<feature type="region of interest" description="Disordered" evidence="1">
    <location>
        <begin position="1"/>
        <end position="142"/>
    </location>
</feature>
<protein>
    <submittedName>
        <fullName evidence="2">Uncharacterized protein</fullName>
    </submittedName>
</protein>
<reference evidence="2" key="1">
    <citation type="journal article" date="2020" name="Front. Microbiol.">
        <title>Gene regulatory networks of Penicillium echinulatum 2HH and Penicillium oxalicum 114-2 inferred by a computational biology approach.</title>
        <authorList>
            <person name="Lenz A.R."/>
            <person name="Galan-Vasquez E."/>
            <person name="Balbinot E."/>
            <person name="De Abreu F.P."/>
            <person name="De Oliveira N.S."/>
            <person name="Da Rosa L.O."/>
            <person name="De Avila E Silva S."/>
            <person name="Camassola M."/>
            <person name="Dillon A.J.P."/>
            <person name="Perez-Rueda E."/>
        </authorList>
    </citation>
    <scope>NUCLEOTIDE SEQUENCE</scope>
    <source>
        <strain evidence="2">S1M29</strain>
    </source>
</reference>
<keyword evidence="3" id="KW-1185">Reference proteome</keyword>